<dbReference type="HOGENOM" id="CLU_023622_1_0_9"/>
<organism evidence="3 4">
    <name type="scientific">Lachnoanaerobaculum saburreum DSM 3986</name>
    <dbReference type="NCBI Taxonomy" id="887325"/>
    <lineage>
        <taxon>Bacteria</taxon>
        <taxon>Bacillati</taxon>
        <taxon>Bacillota</taxon>
        <taxon>Clostridia</taxon>
        <taxon>Lachnospirales</taxon>
        <taxon>Lachnospiraceae</taxon>
        <taxon>Lachnoanaerobaculum</taxon>
    </lineage>
</organism>
<dbReference type="AlphaFoldDB" id="E6LQ86"/>
<sequence>MMREFKTTSMLFDGNLTLSIAPALTPAGIEDNPLFFNGEIINPTIISGGLLVLADIVSTRYFKYVPVDQRDPVLCAQGDRLRAECFSACNGVYARLDIFQSALDGEILYGTTNVDIGSNLRKSLFNIKQGDRLKFRIGDDGWKTLHSKKPDNGSVLTDIVTQRPVKMPDRWIRALGNCAMLHQNMKYKFHIEGMQAKAFIAMLPAVTGKEKSGWLTPTKTGVMLKSGEEKNSVYISGLHRLSALKRIMSYVNAIYFYAPENCEPGQMMLEVCMSGASITLSLTAKSYEGYSGEGALLDSLSNLKILEYADRIDNILNFEPKLDIDNISKSTGIVKNDMYEAMELLAVSGKLGFDVIERAFFHRELPDDPERVLKDNPRLVGAKKLVDETIHIEDNIWHVKSGETTYRVIYPTDENLENAKCTCTWYLKHQNSRGPCKHILAVKLKKGV</sequence>
<dbReference type="GO" id="GO:0008270">
    <property type="term" value="F:zinc ion binding"/>
    <property type="evidence" value="ECO:0007669"/>
    <property type="project" value="UniProtKB-KW"/>
</dbReference>
<accession>E6LQ86</accession>
<dbReference type="eggNOG" id="COG4715">
    <property type="taxonomic scope" value="Bacteria"/>
</dbReference>
<evidence type="ECO:0000313" key="3">
    <source>
        <dbReference type="EMBL" id="EFU76005.1"/>
    </source>
</evidence>
<keyword evidence="1" id="KW-0863">Zinc-finger</keyword>
<evidence type="ECO:0000259" key="2">
    <source>
        <dbReference type="PROSITE" id="PS50966"/>
    </source>
</evidence>
<dbReference type="PROSITE" id="PS50966">
    <property type="entry name" value="ZF_SWIM"/>
    <property type="match status" value="1"/>
</dbReference>
<protein>
    <submittedName>
        <fullName evidence="3">SWIM zinc finger domain protein</fullName>
    </submittedName>
</protein>
<name>E6LQ86_9FIRM</name>
<dbReference type="InterPro" id="IPR007527">
    <property type="entry name" value="Znf_SWIM"/>
</dbReference>
<dbReference type="Pfam" id="PF04434">
    <property type="entry name" value="SWIM"/>
    <property type="match status" value="1"/>
</dbReference>
<proteinExistence type="predicted"/>
<evidence type="ECO:0000313" key="4">
    <source>
        <dbReference type="Proteomes" id="UP000003434"/>
    </source>
</evidence>
<keyword evidence="1" id="KW-0479">Metal-binding</keyword>
<dbReference type="Proteomes" id="UP000003434">
    <property type="component" value="Unassembled WGS sequence"/>
</dbReference>
<dbReference type="EMBL" id="AEPW01000082">
    <property type="protein sequence ID" value="EFU76005.1"/>
    <property type="molecule type" value="Genomic_DNA"/>
</dbReference>
<evidence type="ECO:0000256" key="1">
    <source>
        <dbReference type="PROSITE-ProRule" id="PRU00325"/>
    </source>
</evidence>
<feature type="domain" description="SWIM-type" evidence="2">
    <location>
        <begin position="406"/>
        <end position="447"/>
    </location>
</feature>
<reference evidence="3 4" key="1">
    <citation type="submission" date="2010-12" db="EMBL/GenBank/DDBJ databases">
        <authorList>
            <person name="Muzny D."/>
            <person name="Qin X."/>
            <person name="Deng J."/>
            <person name="Jiang H."/>
            <person name="Liu Y."/>
            <person name="Qu J."/>
            <person name="Song X.-Z."/>
            <person name="Zhang L."/>
            <person name="Thornton R."/>
            <person name="Coyle M."/>
            <person name="Francisco L."/>
            <person name="Jackson L."/>
            <person name="Javaid M."/>
            <person name="Korchina V."/>
            <person name="Kovar C."/>
            <person name="Mata R."/>
            <person name="Mathew T."/>
            <person name="Ngo R."/>
            <person name="Nguyen L."/>
            <person name="Nguyen N."/>
            <person name="Okwuonu G."/>
            <person name="Ongeri F."/>
            <person name="Pham C."/>
            <person name="Simmons D."/>
            <person name="Wilczek-Boney K."/>
            <person name="Hale W."/>
            <person name="Jakkamsetti A."/>
            <person name="Pham P."/>
            <person name="Ruth R."/>
            <person name="San Lucas F."/>
            <person name="Warren J."/>
            <person name="Zhang J."/>
            <person name="Zhao Z."/>
            <person name="Zhou C."/>
            <person name="Zhu D."/>
            <person name="Lee S."/>
            <person name="Bess C."/>
            <person name="Blankenburg K."/>
            <person name="Forbes L."/>
            <person name="Fu Q."/>
            <person name="Gubbala S."/>
            <person name="Hirani K."/>
            <person name="Jayaseelan J.C."/>
            <person name="Lara F."/>
            <person name="Munidasa M."/>
            <person name="Palculict T."/>
            <person name="Patil S."/>
            <person name="Pu L.-L."/>
            <person name="Saada N."/>
            <person name="Tang L."/>
            <person name="Weissenberger G."/>
            <person name="Zhu Y."/>
            <person name="Hemphill L."/>
            <person name="Shang Y."/>
            <person name="Youmans B."/>
            <person name="Ayvaz T."/>
            <person name="Ross M."/>
            <person name="Santibanez J."/>
            <person name="Aqrawi P."/>
            <person name="Gross S."/>
            <person name="Joshi V."/>
            <person name="Fowler G."/>
            <person name="Nazareth L."/>
            <person name="Reid J."/>
            <person name="Worley K."/>
            <person name="Petrosino J."/>
            <person name="Highlander S."/>
            <person name="Gibbs R."/>
        </authorList>
    </citation>
    <scope>NUCLEOTIDE SEQUENCE [LARGE SCALE GENOMIC DNA]</scope>
    <source>
        <strain evidence="3 4">DSM 3986</strain>
    </source>
</reference>
<keyword evidence="1" id="KW-0862">Zinc</keyword>
<gene>
    <name evidence="3" type="ORF">HMPREF0381_2121</name>
</gene>
<comment type="caution">
    <text evidence="3">The sequence shown here is derived from an EMBL/GenBank/DDBJ whole genome shotgun (WGS) entry which is preliminary data.</text>
</comment>